<sequence length="201" mass="24429">MILQERFYLLLKNLNFSEVERVSLWNDLSNFYSQKFRKYHNLDHLQQMFLQYELHLHKLQNPVEVAVAIFYHDIIYKVTANDNEEKSAEYARSIFKNCVVDNNIIENLILATKNHEARTNDEKWMVDFDLSVLGQEWELYCDYSKKIRKEYRIYPSLIYNPGRRKVLIHFLEKEQIFQTEFYFHKYEAIARANLQKELNSL</sequence>
<evidence type="ECO:0000313" key="2">
    <source>
        <dbReference type="Proteomes" id="UP000610746"/>
    </source>
</evidence>
<name>A0A8J8GAW6_9FLAO</name>
<gene>
    <name evidence="1" type="ORF">HNQ03_001667</name>
</gene>
<dbReference type="Gene3D" id="1.10.3210.10">
    <property type="entry name" value="Hypothetical protein af1432"/>
    <property type="match status" value="1"/>
</dbReference>
<dbReference type="PIRSF" id="PIRSF035170">
    <property type="entry name" value="HD_phosphohydro"/>
    <property type="match status" value="1"/>
</dbReference>
<dbReference type="EMBL" id="JABSNO010000010">
    <property type="protein sequence ID" value="NRS92590.1"/>
    <property type="molecule type" value="Genomic_DNA"/>
</dbReference>
<dbReference type="Proteomes" id="UP000610746">
    <property type="component" value="Unassembled WGS sequence"/>
</dbReference>
<organism evidence="1 2">
    <name type="scientific">Frigoriflavimonas asaccharolytica</name>
    <dbReference type="NCBI Taxonomy" id="2735899"/>
    <lineage>
        <taxon>Bacteria</taxon>
        <taxon>Pseudomonadati</taxon>
        <taxon>Bacteroidota</taxon>
        <taxon>Flavobacteriia</taxon>
        <taxon>Flavobacteriales</taxon>
        <taxon>Weeksellaceae</taxon>
        <taxon>Frigoriflavimonas</taxon>
    </lineage>
</organism>
<accession>A0A8J8GAW6</accession>
<dbReference type="AlphaFoldDB" id="A0A8J8GAW6"/>
<dbReference type="InterPro" id="IPR009218">
    <property type="entry name" value="HD_phosphohydro"/>
</dbReference>
<comment type="caution">
    <text evidence="1">The sequence shown here is derived from an EMBL/GenBank/DDBJ whole genome shotgun (WGS) entry which is preliminary data.</text>
</comment>
<evidence type="ECO:0000313" key="1">
    <source>
        <dbReference type="EMBL" id="NRS92590.1"/>
    </source>
</evidence>
<dbReference type="PANTHER" id="PTHR21174:SF0">
    <property type="entry name" value="HD PHOSPHOHYDROLASE FAMILY PROTEIN-RELATED"/>
    <property type="match status" value="1"/>
</dbReference>
<dbReference type="RefSeq" id="WP_173779184.1">
    <property type="nucleotide sequence ID" value="NZ_JABSNO010000010.1"/>
</dbReference>
<dbReference type="SUPFAM" id="SSF109604">
    <property type="entry name" value="HD-domain/PDEase-like"/>
    <property type="match status" value="1"/>
</dbReference>
<dbReference type="PANTHER" id="PTHR21174">
    <property type="match status" value="1"/>
</dbReference>
<keyword evidence="2" id="KW-1185">Reference proteome</keyword>
<protein>
    <submittedName>
        <fullName evidence="1">Putative metal-dependent HD superfamily phosphohydrolase</fullName>
    </submittedName>
</protein>
<proteinExistence type="predicted"/>
<reference evidence="1" key="1">
    <citation type="submission" date="2020-05" db="EMBL/GenBank/DDBJ databases">
        <title>Genomic Encyclopedia of Type Strains, Phase IV (KMG-V): Genome sequencing to study the core and pangenomes of soil and plant-associated prokaryotes.</title>
        <authorList>
            <person name="Whitman W."/>
        </authorList>
    </citation>
    <scope>NUCLEOTIDE SEQUENCE</scope>
    <source>
        <strain evidence="1">16F</strain>
    </source>
</reference>